<feature type="signal peptide" evidence="2">
    <location>
        <begin position="1"/>
        <end position="21"/>
    </location>
</feature>
<evidence type="ECO:0000313" key="3">
    <source>
        <dbReference type="EMBL" id="CAG5003762.1"/>
    </source>
</evidence>
<sequence>MKTIRLNVGVLIFAGFLFFHAAQGQKNSLYNNYQNGVEKLVYNNPGALVDLDVGFKSIPLPMDFDGDGDMDLLMVSTGSYAEVGVFYFENISGNVDNPIFRAGEEVYPERNPIGSDWQDVVPSEVNGAVHVLVPDFTGTNLTMYEDVPQHVFWKKSDLSVNIMECAPNGERSFWKMIDFDGDAVYDLICGTGKSVMFVKNSGTNEKPVYEKPIKITNQSGKSIAKDSYLSLETPFADYDNDGDLDYVAMTEYSNIIYSENRGTKKQYKFGEGDTLRYKGKPIQFVAKSGDTHKLRPVDFNADGFIDIVAGDQEGKVSFLKNTGKIVNGAPEFMPPVFFQQEAKYVDMGAHATPRVFDWDGDGLDDIVSGNNAGFLVFLKNLGGYMPKWDTPKYLEIDGTPIRFLQKEYVPGTEHPQYSYTNVVPGDWDMDGLPDLLVNDHSGNVMWLKNKGSRTKPKLSQPQGLEVNWEGKPLEPKWVPGYRRGNELLAPWRTTPYIMDFDEDGLNDLVMLDYEGYLAVYPRSKKEGKLLLGHPQRNFIFPDGTPIRLNQLEGKSNGRMKIIFADWDGDGLKDLIFSHKPAASWMKNKGTKDGKMILQYMGRVVSRSLMGHDDCPVVSDFNKDGVPDLLVGTETGVLYYWQRPSFDITTTMTTSGKQTPTKHKYFKR</sequence>
<gene>
    <name evidence="3" type="ORF">DYBT9275_03224</name>
</gene>
<name>A0A916JFQ9_9BACT</name>
<evidence type="ECO:0008006" key="5">
    <source>
        <dbReference type="Google" id="ProtNLM"/>
    </source>
</evidence>
<keyword evidence="4" id="KW-1185">Reference proteome</keyword>
<keyword evidence="1 2" id="KW-0732">Signal</keyword>
<accession>A0A916JFQ9</accession>
<dbReference type="InterPro" id="IPR013517">
    <property type="entry name" value="FG-GAP"/>
</dbReference>
<dbReference type="Pfam" id="PF13517">
    <property type="entry name" value="FG-GAP_3"/>
    <property type="match status" value="2"/>
</dbReference>
<dbReference type="Gene3D" id="2.130.10.130">
    <property type="entry name" value="Integrin alpha, N-terminal"/>
    <property type="match status" value="2"/>
</dbReference>
<evidence type="ECO:0000313" key="4">
    <source>
        <dbReference type="Proteomes" id="UP000680038"/>
    </source>
</evidence>
<dbReference type="SUPFAM" id="SSF69318">
    <property type="entry name" value="Integrin alpha N-terminal domain"/>
    <property type="match status" value="2"/>
</dbReference>
<proteinExistence type="predicted"/>
<dbReference type="Proteomes" id="UP000680038">
    <property type="component" value="Unassembled WGS sequence"/>
</dbReference>
<reference evidence="3" key="1">
    <citation type="submission" date="2021-04" db="EMBL/GenBank/DDBJ databases">
        <authorList>
            <person name="Rodrigo-Torres L."/>
            <person name="Arahal R. D."/>
            <person name="Lucena T."/>
        </authorList>
    </citation>
    <scope>NUCLEOTIDE SEQUENCE</scope>
    <source>
        <strain evidence="3">CECT 9275</strain>
    </source>
</reference>
<dbReference type="PANTHER" id="PTHR44103:SF1">
    <property type="entry name" value="PROPROTEIN CONVERTASE P"/>
    <property type="match status" value="1"/>
</dbReference>
<feature type="chain" id="PRO_5038069571" description="Repeat domain-containing protein" evidence="2">
    <location>
        <begin position="22"/>
        <end position="667"/>
    </location>
</feature>
<dbReference type="InterPro" id="IPR028994">
    <property type="entry name" value="Integrin_alpha_N"/>
</dbReference>
<dbReference type="AlphaFoldDB" id="A0A916JFQ9"/>
<dbReference type="RefSeq" id="WP_215239752.1">
    <property type="nucleotide sequence ID" value="NZ_CAJRAF010000002.1"/>
</dbReference>
<evidence type="ECO:0000256" key="2">
    <source>
        <dbReference type="SAM" id="SignalP"/>
    </source>
</evidence>
<organism evidence="3 4">
    <name type="scientific">Dyadobacter helix</name>
    <dbReference type="NCBI Taxonomy" id="2822344"/>
    <lineage>
        <taxon>Bacteria</taxon>
        <taxon>Pseudomonadati</taxon>
        <taxon>Bacteroidota</taxon>
        <taxon>Cytophagia</taxon>
        <taxon>Cytophagales</taxon>
        <taxon>Spirosomataceae</taxon>
        <taxon>Dyadobacter</taxon>
    </lineage>
</organism>
<evidence type="ECO:0000256" key="1">
    <source>
        <dbReference type="ARBA" id="ARBA00022729"/>
    </source>
</evidence>
<dbReference type="EMBL" id="CAJRAF010000002">
    <property type="protein sequence ID" value="CAG5003762.1"/>
    <property type="molecule type" value="Genomic_DNA"/>
</dbReference>
<comment type="caution">
    <text evidence="3">The sequence shown here is derived from an EMBL/GenBank/DDBJ whole genome shotgun (WGS) entry which is preliminary data.</text>
</comment>
<protein>
    <recommendedName>
        <fullName evidence="5">Repeat domain-containing protein</fullName>
    </recommendedName>
</protein>
<dbReference type="PANTHER" id="PTHR44103">
    <property type="entry name" value="PROPROTEIN CONVERTASE P"/>
    <property type="match status" value="1"/>
</dbReference>